<dbReference type="GO" id="GO:0004065">
    <property type="term" value="F:arylsulfatase activity"/>
    <property type="evidence" value="ECO:0007669"/>
    <property type="project" value="UniProtKB-EC"/>
</dbReference>
<dbReference type="GO" id="GO:0046872">
    <property type="term" value="F:metal ion binding"/>
    <property type="evidence" value="ECO:0007669"/>
    <property type="project" value="UniProtKB-KW"/>
</dbReference>
<keyword evidence="4" id="KW-0106">Calcium</keyword>
<gene>
    <name evidence="6" type="primary">atsA_18</name>
    <name evidence="6" type="ORF">Pan189_12820</name>
</gene>
<dbReference type="AlphaFoldDB" id="A0A517QZ85"/>
<dbReference type="PANTHER" id="PTHR42693">
    <property type="entry name" value="ARYLSULFATASE FAMILY MEMBER"/>
    <property type="match status" value="1"/>
</dbReference>
<keyword evidence="2" id="KW-0479">Metal-binding</keyword>
<evidence type="ECO:0000259" key="5">
    <source>
        <dbReference type="Pfam" id="PF00884"/>
    </source>
</evidence>
<dbReference type="Proteomes" id="UP000317318">
    <property type="component" value="Chromosome"/>
</dbReference>
<comment type="similarity">
    <text evidence="1">Belongs to the sulfatase family.</text>
</comment>
<dbReference type="KEGG" id="svp:Pan189_12820"/>
<keyword evidence="3 6" id="KW-0378">Hydrolase</keyword>
<feature type="domain" description="Sulfatase N-terminal" evidence="5">
    <location>
        <begin position="53"/>
        <end position="476"/>
    </location>
</feature>
<dbReference type="InterPro" id="IPR000917">
    <property type="entry name" value="Sulfatase_N"/>
</dbReference>
<dbReference type="InterPro" id="IPR050738">
    <property type="entry name" value="Sulfatase"/>
</dbReference>
<dbReference type="PANTHER" id="PTHR42693:SF53">
    <property type="entry name" value="ENDO-4-O-SULFATASE"/>
    <property type="match status" value="1"/>
</dbReference>
<dbReference type="Gene3D" id="3.40.720.10">
    <property type="entry name" value="Alkaline Phosphatase, subunit A"/>
    <property type="match status" value="1"/>
</dbReference>
<organism evidence="6 7">
    <name type="scientific">Stratiformator vulcanicus</name>
    <dbReference type="NCBI Taxonomy" id="2527980"/>
    <lineage>
        <taxon>Bacteria</taxon>
        <taxon>Pseudomonadati</taxon>
        <taxon>Planctomycetota</taxon>
        <taxon>Planctomycetia</taxon>
        <taxon>Planctomycetales</taxon>
        <taxon>Planctomycetaceae</taxon>
        <taxon>Stratiformator</taxon>
    </lineage>
</organism>
<dbReference type="PROSITE" id="PS00149">
    <property type="entry name" value="SULFATASE_2"/>
    <property type="match status" value="1"/>
</dbReference>
<evidence type="ECO:0000313" key="6">
    <source>
        <dbReference type="EMBL" id="QDT36918.1"/>
    </source>
</evidence>
<dbReference type="CDD" id="cd16025">
    <property type="entry name" value="PAS_like"/>
    <property type="match status" value="1"/>
</dbReference>
<dbReference type="InterPro" id="IPR024607">
    <property type="entry name" value="Sulfatase_CS"/>
</dbReference>
<dbReference type="EC" id="3.1.6.1" evidence="6"/>
<dbReference type="Gene3D" id="3.30.1120.10">
    <property type="match status" value="1"/>
</dbReference>
<evidence type="ECO:0000313" key="7">
    <source>
        <dbReference type="Proteomes" id="UP000317318"/>
    </source>
</evidence>
<evidence type="ECO:0000256" key="2">
    <source>
        <dbReference type="ARBA" id="ARBA00022723"/>
    </source>
</evidence>
<reference evidence="6 7" key="1">
    <citation type="submission" date="2019-02" db="EMBL/GenBank/DDBJ databases">
        <title>Deep-cultivation of Planctomycetes and their phenomic and genomic characterization uncovers novel biology.</title>
        <authorList>
            <person name="Wiegand S."/>
            <person name="Jogler M."/>
            <person name="Boedeker C."/>
            <person name="Pinto D."/>
            <person name="Vollmers J."/>
            <person name="Rivas-Marin E."/>
            <person name="Kohn T."/>
            <person name="Peeters S.H."/>
            <person name="Heuer A."/>
            <person name="Rast P."/>
            <person name="Oberbeckmann S."/>
            <person name="Bunk B."/>
            <person name="Jeske O."/>
            <person name="Meyerdierks A."/>
            <person name="Storesund J.E."/>
            <person name="Kallscheuer N."/>
            <person name="Luecker S."/>
            <person name="Lage O.M."/>
            <person name="Pohl T."/>
            <person name="Merkel B.J."/>
            <person name="Hornburger P."/>
            <person name="Mueller R.-W."/>
            <person name="Bruemmer F."/>
            <person name="Labrenz M."/>
            <person name="Spormann A.M."/>
            <person name="Op den Camp H."/>
            <person name="Overmann J."/>
            <person name="Amann R."/>
            <person name="Jetten M.S.M."/>
            <person name="Mascher T."/>
            <person name="Medema M.H."/>
            <person name="Devos D.P."/>
            <person name="Kaster A.-K."/>
            <person name="Ovreas L."/>
            <person name="Rohde M."/>
            <person name="Galperin M.Y."/>
            <person name="Jogler C."/>
        </authorList>
    </citation>
    <scope>NUCLEOTIDE SEQUENCE [LARGE SCALE GENOMIC DNA]</scope>
    <source>
        <strain evidence="6 7">Pan189</strain>
    </source>
</reference>
<evidence type="ECO:0000256" key="4">
    <source>
        <dbReference type="ARBA" id="ARBA00022837"/>
    </source>
</evidence>
<evidence type="ECO:0000256" key="1">
    <source>
        <dbReference type="ARBA" id="ARBA00008779"/>
    </source>
</evidence>
<evidence type="ECO:0000256" key="3">
    <source>
        <dbReference type="ARBA" id="ARBA00022801"/>
    </source>
</evidence>
<protein>
    <submittedName>
        <fullName evidence="6">Arylsulfatase</fullName>
        <ecNumber evidence="6">3.1.6.1</ecNumber>
    </submittedName>
</protein>
<dbReference type="SUPFAM" id="SSF53649">
    <property type="entry name" value="Alkaline phosphatase-like"/>
    <property type="match status" value="1"/>
</dbReference>
<dbReference type="EMBL" id="CP036268">
    <property type="protein sequence ID" value="QDT36918.1"/>
    <property type="molecule type" value="Genomic_DNA"/>
</dbReference>
<accession>A0A517QZ85</accession>
<dbReference type="InterPro" id="IPR017850">
    <property type="entry name" value="Alkaline_phosphatase_core_sf"/>
</dbReference>
<dbReference type="Pfam" id="PF00884">
    <property type="entry name" value="Sulfatase"/>
    <property type="match status" value="1"/>
</dbReference>
<name>A0A517QZ85_9PLAN</name>
<keyword evidence="7" id="KW-1185">Reference proteome</keyword>
<sequence>MFRVLLNSQAGCRRSFPRDLLHQKIRQAFMLLAVACAQLFSSQAIFANQPTRPNIILIMADDMGYSDIGCYGGEIETPNLDRLAAGGVRFTQFYNTARCCPTRASLLTGLYQHQAGIGHMQNDLGYDGYRGDLNDRCVTIAEVLRESGYGTYMAGKWHVTKHIGPDCPRHNWPRQRGFDRFYGTITGAGDFYDPPTLTRDNTMLTIHTDKEYPAKDYYYTDAISDHAVRFIGEHLDNDADRPFFAYVSYTAAHWPMQAPDEAVGKYEGRYAGGYAPIRRARFDKIRELGLINSSCQLTECVGEWPNVKHKEWEARCMEVYAAMVDVMDQGIGRIVKELERRGELDETLILYLQDNGGCAEGTGRRPRPDFSKRPASAPFKPLAADEIVTTYKPSQTRDGYPMLRGPQVMPGPRDTFIAYGKNWANVSNTPFREYKHWVHEGGISTPLIAHWPEGIREPGRLVHDPAHLIDIMATCVHIGDAPYPTEKGDVDVVPFEGTSLVGVFRQTQPIYKRAIFFEHEGNRAVRKGDWKLVAKAGRPWELYNMVSDRSETTDLAEDRPELVDGLKTEWNKWADRANVRPYDVWRKSRNK</sequence>
<proteinExistence type="inferred from homology"/>